<evidence type="ECO:0000256" key="1">
    <source>
        <dbReference type="ARBA" id="ARBA00022603"/>
    </source>
</evidence>
<gene>
    <name evidence="4" type="primary">prmC</name>
    <name evidence="8" type="ORF">bsdtw1_03482</name>
</gene>
<dbReference type="InterPro" id="IPR002052">
    <property type="entry name" value="DNA_methylase_N6_adenine_CS"/>
</dbReference>
<dbReference type="PANTHER" id="PTHR42867:SF1">
    <property type="entry name" value="MEMBRANE PROTEIN-RELATED"/>
    <property type="match status" value="1"/>
</dbReference>
<sequence>MRKTKVGGQAVLEGVMMRGVSGLATAIRTPDGNIEVDFKNTVPVSKRYKILGVPVIRGFISLVDSMVEGIKCINYSASFFEEDEEPSKFDKWINDKFGEKSNDIIMGFTLLVSLIFSVGLFVAIPTAITSLFKHLGLGVVGLNMVEGVIRVIILLGYMYVIGRLDDINRLYQYHGAEHKTIFCYENEMELTVENVKKFERFHPRCGTNFMLLVMLVSIFAFSFTGWTSLPERILSRVILLPLVSGVTFELIRWIGKSESFLSHLIAAPGLKLQNLTTREPEDDQIEVAIRALKAAEGIKDDETIGKLLSKGNERLKAAAIDSYVLDCQLILGKVIDKDKLYLITHREELVEEEKCKEFYDLIEKRENKMPIKYILEQAEFYGIELHVEKGVLIPRADTEVLVDEVLGIIKDEEAIDLCDLCCGSGAIGIAIAKNQKNVKVDFIDIENTPELVTKKNIIDLNLEERCRFIKSNLLEEVIKENKTYDVIVSNPPYIKEDIIPTLMEDVKDYEPIVALSGGEDGLDFYRRIIDDSVKVLKEGGTIAFEIGYDQGEAVKELLLEKGYKNVKIVKDLASLDRVVTAIR</sequence>
<evidence type="ECO:0000256" key="2">
    <source>
        <dbReference type="ARBA" id="ARBA00022679"/>
    </source>
</evidence>
<organism evidence="8 9">
    <name type="scientific">Clostridium fungisolvens</name>
    <dbReference type="NCBI Taxonomy" id="1604897"/>
    <lineage>
        <taxon>Bacteria</taxon>
        <taxon>Bacillati</taxon>
        <taxon>Bacillota</taxon>
        <taxon>Clostridia</taxon>
        <taxon>Eubacteriales</taxon>
        <taxon>Clostridiaceae</taxon>
        <taxon>Clostridium</taxon>
    </lineage>
</organism>
<dbReference type="Pfam" id="PF05175">
    <property type="entry name" value="MTS"/>
    <property type="match status" value="1"/>
</dbReference>
<dbReference type="PROSITE" id="PS00092">
    <property type="entry name" value="N6_MTASE"/>
    <property type="match status" value="1"/>
</dbReference>
<dbReference type="CDD" id="cd02440">
    <property type="entry name" value="AdoMet_MTases"/>
    <property type="match status" value="1"/>
</dbReference>
<dbReference type="Pfam" id="PF07136">
    <property type="entry name" value="DUF1385"/>
    <property type="match status" value="1"/>
</dbReference>
<feature type="domain" description="Release factor glutamine methyltransferase N-terminal" evidence="7">
    <location>
        <begin position="307"/>
        <end position="375"/>
    </location>
</feature>
<evidence type="ECO:0000313" key="8">
    <source>
        <dbReference type="EMBL" id="GFP77355.1"/>
    </source>
</evidence>
<proteinExistence type="inferred from homology"/>
<comment type="caution">
    <text evidence="4">Lacks conserved residue(s) required for the propagation of feature annotation.</text>
</comment>
<dbReference type="InterPro" id="IPR029063">
    <property type="entry name" value="SAM-dependent_MTases_sf"/>
</dbReference>
<comment type="function">
    <text evidence="4">Methylates the class 1 translation termination release factors RF1/PrfA and RF2/PrfB on the glutamine residue of the universally conserved GGQ motif.</text>
</comment>
<name>A0A6V8SLB4_9CLOT</name>
<reference evidence="8 9" key="1">
    <citation type="submission" date="2020-07" db="EMBL/GenBank/DDBJ databases">
        <title>A new beta-1,3-glucan-decomposing anaerobic bacterium isolated from anoxic soil subjected to biological soil disinfestation.</title>
        <authorList>
            <person name="Ueki A."/>
            <person name="Tonouchi A."/>
        </authorList>
    </citation>
    <scope>NUCLEOTIDE SEQUENCE [LARGE SCALE GENOMIC DNA]</scope>
    <source>
        <strain evidence="8 9">TW1</strain>
    </source>
</reference>
<dbReference type="GO" id="GO:0003676">
    <property type="term" value="F:nucleic acid binding"/>
    <property type="evidence" value="ECO:0007669"/>
    <property type="project" value="InterPro"/>
</dbReference>
<keyword evidence="5" id="KW-1133">Transmembrane helix</keyword>
<dbReference type="NCBIfam" id="TIGR00536">
    <property type="entry name" value="hemK_fam"/>
    <property type="match status" value="1"/>
</dbReference>
<comment type="caution">
    <text evidence="8">The sequence shown here is derived from an EMBL/GenBank/DDBJ whole genome shotgun (WGS) entry which is preliminary data.</text>
</comment>
<evidence type="ECO:0000259" key="6">
    <source>
        <dbReference type="Pfam" id="PF05175"/>
    </source>
</evidence>
<evidence type="ECO:0000256" key="3">
    <source>
        <dbReference type="ARBA" id="ARBA00022691"/>
    </source>
</evidence>
<dbReference type="RefSeq" id="WP_183278735.1">
    <property type="nucleotide sequence ID" value="NZ_BLZR01000001.1"/>
</dbReference>
<dbReference type="InterPro" id="IPR007848">
    <property type="entry name" value="Small_mtfrase_dom"/>
</dbReference>
<comment type="similarity">
    <text evidence="4">Belongs to the protein N5-glutamine methyltransferase family. PrmC subfamily.</text>
</comment>
<keyword evidence="2 4" id="KW-0808">Transferase</keyword>
<protein>
    <recommendedName>
        <fullName evidence="4">Release factor glutamine methyltransferase</fullName>
        <shortName evidence="4">RF MTase</shortName>
        <ecNumber evidence="4">2.1.1.297</ecNumber>
    </recommendedName>
    <alternativeName>
        <fullName evidence="4">N5-glutamine methyltransferase PrmC</fullName>
    </alternativeName>
    <alternativeName>
        <fullName evidence="4">Protein-(glutamine-N5) MTase PrmC</fullName>
    </alternativeName>
    <alternativeName>
        <fullName evidence="4">Protein-glutamine N-methyltransferase PrmC</fullName>
    </alternativeName>
</protein>
<dbReference type="SUPFAM" id="SSF53335">
    <property type="entry name" value="S-adenosyl-L-methionine-dependent methyltransferases"/>
    <property type="match status" value="1"/>
</dbReference>
<evidence type="ECO:0000256" key="4">
    <source>
        <dbReference type="HAMAP-Rule" id="MF_02126"/>
    </source>
</evidence>
<dbReference type="Gene3D" id="3.40.50.150">
    <property type="entry name" value="Vaccinia Virus protein VP39"/>
    <property type="match status" value="1"/>
</dbReference>
<dbReference type="GO" id="GO:0102559">
    <property type="term" value="F:peptide chain release factor N(5)-glutamine methyltransferase activity"/>
    <property type="evidence" value="ECO:0007669"/>
    <property type="project" value="UniProtKB-EC"/>
</dbReference>
<feature type="transmembrane region" description="Helical" evidence="5">
    <location>
        <begin position="206"/>
        <end position="227"/>
    </location>
</feature>
<dbReference type="Proteomes" id="UP000580568">
    <property type="component" value="Unassembled WGS sequence"/>
</dbReference>
<accession>A0A6V8SLB4</accession>
<dbReference type="InterPro" id="IPR019874">
    <property type="entry name" value="RF_methyltr_PrmC"/>
</dbReference>
<dbReference type="Gene3D" id="1.10.8.10">
    <property type="entry name" value="DNA helicase RuvA subunit, C-terminal domain"/>
    <property type="match status" value="1"/>
</dbReference>
<feature type="binding site" evidence="4">
    <location>
        <begin position="490"/>
        <end position="493"/>
    </location>
    <ligand>
        <name>substrate</name>
    </ligand>
</feature>
<feature type="binding site" evidence="4">
    <location>
        <position position="490"/>
    </location>
    <ligand>
        <name>S-adenosyl-L-methionine</name>
        <dbReference type="ChEBI" id="CHEBI:59789"/>
    </ligand>
</feature>
<dbReference type="AlphaFoldDB" id="A0A6V8SLB4"/>
<feature type="domain" description="Methyltransferase small" evidence="6">
    <location>
        <begin position="412"/>
        <end position="495"/>
    </location>
</feature>
<keyword evidence="1 4" id="KW-0489">Methyltransferase</keyword>
<dbReference type="HAMAP" id="MF_02126">
    <property type="entry name" value="RF_methyltr_PrmC"/>
    <property type="match status" value="1"/>
</dbReference>
<dbReference type="PANTHER" id="PTHR42867">
    <property type="entry name" value="MEMBRANE PROTEIN-RELATED"/>
    <property type="match status" value="1"/>
</dbReference>
<dbReference type="EMBL" id="BLZR01000001">
    <property type="protein sequence ID" value="GFP77355.1"/>
    <property type="molecule type" value="Genomic_DNA"/>
</dbReference>
<dbReference type="NCBIfam" id="TIGR03534">
    <property type="entry name" value="RF_mod_PrmC"/>
    <property type="match status" value="1"/>
</dbReference>
<feature type="transmembrane region" description="Helical" evidence="5">
    <location>
        <begin position="134"/>
        <end position="160"/>
    </location>
</feature>
<dbReference type="InterPro" id="IPR004556">
    <property type="entry name" value="HemK-like"/>
</dbReference>
<dbReference type="EC" id="2.1.1.297" evidence="4"/>
<feature type="binding site" evidence="4">
    <location>
        <position position="444"/>
    </location>
    <ligand>
        <name>S-adenosyl-L-methionine</name>
        <dbReference type="ChEBI" id="CHEBI:59789"/>
    </ligand>
</feature>
<keyword evidence="5" id="KW-0812">Transmembrane</keyword>
<keyword evidence="5" id="KW-0472">Membrane</keyword>
<feature type="transmembrane region" description="Helical" evidence="5">
    <location>
        <begin position="104"/>
        <end position="128"/>
    </location>
</feature>
<dbReference type="Pfam" id="PF17827">
    <property type="entry name" value="PrmC_N"/>
    <property type="match status" value="1"/>
</dbReference>
<evidence type="ECO:0000313" key="9">
    <source>
        <dbReference type="Proteomes" id="UP000580568"/>
    </source>
</evidence>
<dbReference type="InterPro" id="IPR040758">
    <property type="entry name" value="PrmC_N"/>
</dbReference>
<evidence type="ECO:0000259" key="7">
    <source>
        <dbReference type="Pfam" id="PF17827"/>
    </source>
</evidence>
<evidence type="ECO:0000256" key="5">
    <source>
        <dbReference type="SAM" id="Phobius"/>
    </source>
</evidence>
<dbReference type="GO" id="GO:0032259">
    <property type="term" value="P:methylation"/>
    <property type="evidence" value="ECO:0007669"/>
    <property type="project" value="UniProtKB-KW"/>
</dbReference>
<dbReference type="InterPro" id="IPR010787">
    <property type="entry name" value="DUF1385"/>
</dbReference>
<keyword evidence="3 4" id="KW-0949">S-adenosyl-L-methionine</keyword>
<dbReference type="PRINTS" id="PR00507">
    <property type="entry name" value="N12N6MTFRASE"/>
</dbReference>
<keyword evidence="9" id="KW-1185">Reference proteome</keyword>
<comment type="catalytic activity">
    <reaction evidence="4">
        <text>L-glutaminyl-[peptide chain release factor] + S-adenosyl-L-methionine = N(5)-methyl-L-glutaminyl-[peptide chain release factor] + S-adenosyl-L-homocysteine + H(+)</text>
        <dbReference type="Rhea" id="RHEA:42896"/>
        <dbReference type="Rhea" id="RHEA-COMP:10271"/>
        <dbReference type="Rhea" id="RHEA-COMP:10272"/>
        <dbReference type="ChEBI" id="CHEBI:15378"/>
        <dbReference type="ChEBI" id="CHEBI:30011"/>
        <dbReference type="ChEBI" id="CHEBI:57856"/>
        <dbReference type="ChEBI" id="CHEBI:59789"/>
        <dbReference type="ChEBI" id="CHEBI:61891"/>
        <dbReference type="EC" id="2.1.1.297"/>
    </reaction>
</comment>